<dbReference type="PANTHER" id="PTHR22594:SF48">
    <property type="entry name" value="ASPARAGINYL-TRNA SYNTHETASE-RELATED PROTEIN (N-TRUNCATION)"/>
    <property type="match status" value="1"/>
</dbReference>
<keyword evidence="8" id="KW-1185">Reference proteome</keyword>
<evidence type="ECO:0000313" key="7">
    <source>
        <dbReference type="EMBL" id="AEH25354.1"/>
    </source>
</evidence>
<accession>F8AHI3</accession>
<feature type="domain" description="Aminoacyl-transfer RNA synthetases class-II family profile" evidence="6">
    <location>
        <begin position="66"/>
        <end position="259"/>
    </location>
</feature>
<dbReference type="Proteomes" id="UP000008386">
    <property type="component" value="Chromosome"/>
</dbReference>
<dbReference type="InterPro" id="IPR004364">
    <property type="entry name" value="Aa-tRNA-synt_II"/>
</dbReference>
<evidence type="ECO:0000256" key="4">
    <source>
        <dbReference type="ARBA" id="ARBA00022917"/>
    </source>
</evidence>
<dbReference type="NCBIfam" id="NF005054">
    <property type="entry name" value="PRK06462.1-4"/>
    <property type="match status" value="1"/>
</dbReference>
<gene>
    <name evidence="7" type="ordered locus">PYCH_16940</name>
</gene>
<dbReference type="GO" id="GO:0005524">
    <property type="term" value="F:ATP binding"/>
    <property type="evidence" value="ECO:0007669"/>
    <property type="project" value="UniProtKB-KW"/>
</dbReference>
<keyword evidence="2" id="KW-0547">Nucleotide-binding</keyword>
<evidence type="ECO:0000259" key="6">
    <source>
        <dbReference type="PROSITE" id="PS50862"/>
    </source>
</evidence>
<dbReference type="InterPro" id="IPR006195">
    <property type="entry name" value="aa-tRNA-synth_II"/>
</dbReference>
<dbReference type="PROSITE" id="PS50862">
    <property type="entry name" value="AA_TRNA_LIGASE_II"/>
    <property type="match status" value="1"/>
</dbReference>
<dbReference type="Gene3D" id="3.30.930.10">
    <property type="entry name" value="Bira Bifunctional Protein, Domain 2"/>
    <property type="match status" value="1"/>
</dbReference>
<dbReference type="EMBL" id="CP002779">
    <property type="protein sequence ID" value="AEH25354.1"/>
    <property type="molecule type" value="Genomic_DNA"/>
</dbReference>
<keyword evidence="4" id="KW-0648">Protein biosynthesis</keyword>
<name>F8AHI3_PYRYC</name>
<keyword evidence="5" id="KW-0030">Aminoacyl-tRNA synthetase</keyword>
<protein>
    <submittedName>
        <fullName evidence="7">Asparagine synthetase A</fullName>
    </submittedName>
</protein>
<proteinExistence type="predicted"/>
<dbReference type="AlphaFoldDB" id="F8AHI3"/>
<evidence type="ECO:0000256" key="1">
    <source>
        <dbReference type="ARBA" id="ARBA00022598"/>
    </source>
</evidence>
<dbReference type="InterPro" id="IPR045864">
    <property type="entry name" value="aa-tRNA-synth_II/BPL/LPL"/>
</dbReference>
<dbReference type="Pfam" id="PF00152">
    <property type="entry name" value="tRNA-synt_2"/>
    <property type="match status" value="1"/>
</dbReference>
<dbReference type="SUPFAM" id="SSF55681">
    <property type="entry name" value="Class II aaRS and biotin synthetases"/>
    <property type="match status" value="1"/>
</dbReference>
<keyword evidence="1" id="KW-0436">Ligase</keyword>
<dbReference type="GO" id="GO:0006421">
    <property type="term" value="P:asparaginyl-tRNA aminoacylation"/>
    <property type="evidence" value="ECO:0007669"/>
    <property type="project" value="TreeGrafter"/>
</dbReference>
<dbReference type="HOGENOM" id="CLU_004553_2_2_2"/>
<evidence type="ECO:0000256" key="3">
    <source>
        <dbReference type="ARBA" id="ARBA00022840"/>
    </source>
</evidence>
<organism evidence="7 8">
    <name type="scientific">Pyrococcus yayanosii (strain CH1 / JCM 16557)</name>
    <dbReference type="NCBI Taxonomy" id="529709"/>
    <lineage>
        <taxon>Archaea</taxon>
        <taxon>Methanobacteriati</taxon>
        <taxon>Methanobacteriota</taxon>
        <taxon>Thermococci</taxon>
        <taxon>Thermococcales</taxon>
        <taxon>Thermococcaceae</taxon>
        <taxon>Pyrococcus</taxon>
    </lineage>
</organism>
<sequence length="270" mass="31136">MTAFFLERGFRWLLPVMLSPITDPLWPDPAGEGIEPLEVTVYGVRMRLMHSMILHKQLAIAMGLKRFFVLSPNVRIEGRSKDDGRHAYEFTQLDFEIEGASMKDIMRLVEELVSGLFREAEEWTGRELPRAKRFEIFEYEEILEEFGSEEEASKAMEEPFWIVNIPREFYDREVNGYWRNYDLYLPGGYGEVMSGGEREWEYGKIIRKIRDAGLSEEAFRPYLEIARAGKLRPSAGAGIGVERLVRFIVGAKHIAEVQPFPRVPGIPAVI</sequence>
<dbReference type="KEGG" id="pya:PYCH_16940"/>
<evidence type="ECO:0000256" key="2">
    <source>
        <dbReference type="ARBA" id="ARBA00022741"/>
    </source>
</evidence>
<dbReference type="eggNOG" id="arCOG00409">
    <property type="taxonomic scope" value="Archaea"/>
</dbReference>
<keyword evidence="3" id="KW-0067">ATP-binding</keyword>
<reference evidence="7 8" key="1">
    <citation type="journal article" date="2011" name="J. Bacteriol.">
        <title>Complete genome sequence of the obligate piezophilic hyperthermophilic archaeon Pyrococcus yayanosii CH1.</title>
        <authorList>
            <person name="Jun X."/>
            <person name="Lupeng L."/>
            <person name="Minjuan X."/>
            <person name="Oger P."/>
            <person name="Fengping W."/>
            <person name="Jebbar M."/>
            <person name="Xiang X."/>
        </authorList>
    </citation>
    <scope>NUCLEOTIDE SEQUENCE [LARGE SCALE GENOMIC DNA]</scope>
    <source>
        <strain evidence="8">CH1 / JCM 16557</strain>
    </source>
</reference>
<evidence type="ECO:0000313" key="8">
    <source>
        <dbReference type="Proteomes" id="UP000008386"/>
    </source>
</evidence>
<dbReference type="GO" id="GO:0004816">
    <property type="term" value="F:asparagine-tRNA ligase activity"/>
    <property type="evidence" value="ECO:0007669"/>
    <property type="project" value="TreeGrafter"/>
</dbReference>
<dbReference type="STRING" id="529709.PYCH_16940"/>
<dbReference type="PANTHER" id="PTHR22594">
    <property type="entry name" value="ASPARTYL/LYSYL-TRNA SYNTHETASE"/>
    <property type="match status" value="1"/>
</dbReference>
<evidence type="ECO:0000256" key="5">
    <source>
        <dbReference type="ARBA" id="ARBA00023146"/>
    </source>
</evidence>